<dbReference type="KEGG" id="fax:FUAX_12150"/>
<accession>A0AAU9CYP8</accession>
<evidence type="ECO:0000256" key="2">
    <source>
        <dbReference type="ARBA" id="ARBA00022801"/>
    </source>
</evidence>
<evidence type="ECO:0000313" key="3">
    <source>
        <dbReference type="EMBL" id="BDD08783.1"/>
    </source>
</evidence>
<dbReference type="AlphaFoldDB" id="A0AAU9CYP8"/>
<evidence type="ECO:0000256" key="1">
    <source>
        <dbReference type="ARBA" id="ARBA00006096"/>
    </source>
</evidence>
<dbReference type="GO" id="GO:0004185">
    <property type="term" value="F:serine-type carboxypeptidase activity"/>
    <property type="evidence" value="ECO:0007669"/>
    <property type="project" value="InterPro"/>
</dbReference>
<dbReference type="GO" id="GO:0006508">
    <property type="term" value="P:proteolysis"/>
    <property type="evidence" value="ECO:0007669"/>
    <property type="project" value="InterPro"/>
</dbReference>
<keyword evidence="3" id="KW-0645">Protease</keyword>
<dbReference type="InterPro" id="IPR000667">
    <property type="entry name" value="Peptidase_S13"/>
</dbReference>
<keyword evidence="4" id="KW-1185">Reference proteome</keyword>
<keyword evidence="2" id="KW-0378">Hydrolase</keyword>
<dbReference type="SUPFAM" id="SSF56601">
    <property type="entry name" value="beta-lactamase/transpeptidase-like"/>
    <property type="match status" value="1"/>
</dbReference>
<comment type="similarity">
    <text evidence="1">Belongs to the peptidase S13 family.</text>
</comment>
<evidence type="ECO:0000313" key="4">
    <source>
        <dbReference type="Proteomes" id="UP001348817"/>
    </source>
</evidence>
<proteinExistence type="inferred from homology"/>
<dbReference type="PANTHER" id="PTHR30023">
    <property type="entry name" value="D-ALANYL-D-ALANINE CARBOXYPEPTIDASE"/>
    <property type="match status" value="1"/>
</dbReference>
<sequence length="432" mass="49253">MKSLLGLLFIVISLNFNVSGSHIQHFKKNKPKRLAKTLLKDSLFANHHFGFILFNPKKNKSVLEINPDKYFTPASNTKLLTLLTILGEFPNSDSLTLFKYHKAGDSLIVQGTGLPSLLHPDFNDTLPEFLTQKKNHIFLSQENKPKRFGDGWAWDDYPYQISAEISDFPIYGNNARFTRQENGKITSVNRIFRDSITNISGPWARNEKKNIFHTNKIKRDTTDIPFITSNELTLALLSDTLKQSVQPWKADFPKSASHFKTAVRDTLLKKMMIDSDNFIAEQLLLHLAIEKYDTTAISIAIDSAVSKHFADLKNQPVWRDGSGLSRYNLNTPSNIIDTYLMLERLIGRKKLLTYLAKGGETGTLKKMFTEEPRIEIFGKTGSMSNNFVFSGYLLTKKGETLLFCFMNTHFSHSVSEMRSGVERILRLVHQSY</sequence>
<reference evidence="3 4" key="1">
    <citation type="submission" date="2021-12" db="EMBL/GenBank/DDBJ databases">
        <title>Genome sequencing of bacteria with rrn-lacking chromosome and rrn-plasmid.</title>
        <authorList>
            <person name="Anda M."/>
            <person name="Iwasaki W."/>
        </authorList>
    </citation>
    <scope>NUCLEOTIDE SEQUENCE [LARGE SCALE GENOMIC DNA]</scope>
    <source>
        <strain evidence="3 4">DSM 100852</strain>
    </source>
</reference>
<name>A0AAU9CYP8_9BACT</name>
<dbReference type="PRINTS" id="PR00922">
    <property type="entry name" value="DADACBPTASE3"/>
</dbReference>
<protein>
    <submittedName>
        <fullName evidence="3">D-alanyl-D-alanine carboxypeptidase</fullName>
    </submittedName>
</protein>
<dbReference type="Proteomes" id="UP001348817">
    <property type="component" value="Chromosome"/>
</dbReference>
<keyword evidence="3" id="KW-0121">Carboxypeptidase</keyword>
<dbReference type="InterPro" id="IPR012338">
    <property type="entry name" value="Beta-lactam/transpept-like"/>
</dbReference>
<dbReference type="GO" id="GO:0000270">
    <property type="term" value="P:peptidoglycan metabolic process"/>
    <property type="evidence" value="ECO:0007669"/>
    <property type="project" value="TreeGrafter"/>
</dbReference>
<dbReference type="EMBL" id="AP025314">
    <property type="protein sequence ID" value="BDD08783.1"/>
    <property type="molecule type" value="Genomic_DNA"/>
</dbReference>
<organism evidence="3 4">
    <name type="scientific">Fulvitalea axinellae</name>
    <dbReference type="NCBI Taxonomy" id="1182444"/>
    <lineage>
        <taxon>Bacteria</taxon>
        <taxon>Pseudomonadati</taxon>
        <taxon>Bacteroidota</taxon>
        <taxon>Cytophagia</taxon>
        <taxon>Cytophagales</taxon>
        <taxon>Persicobacteraceae</taxon>
        <taxon>Fulvitalea</taxon>
    </lineage>
</organism>
<dbReference type="RefSeq" id="WP_338394019.1">
    <property type="nucleotide sequence ID" value="NZ_AP025314.1"/>
</dbReference>
<gene>
    <name evidence="3" type="primary">dacB</name>
    <name evidence="3" type="ORF">FUAX_12150</name>
</gene>
<dbReference type="Gene3D" id="3.40.710.10">
    <property type="entry name" value="DD-peptidase/beta-lactamase superfamily"/>
    <property type="match status" value="2"/>
</dbReference>
<dbReference type="PANTHER" id="PTHR30023:SF0">
    <property type="entry name" value="PENICILLIN-SENSITIVE CARBOXYPEPTIDASE A"/>
    <property type="match status" value="1"/>
</dbReference>
<dbReference type="Pfam" id="PF02113">
    <property type="entry name" value="Peptidase_S13"/>
    <property type="match status" value="1"/>
</dbReference>